<dbReference type="Proteomes" id="UP001219525">
    <property type="component" value="Unassembled WGS sequence"/>
</dbReference>
<evidence type="ECO:0000313" key="3">
    <source>
        <dbReference type="Proteomes" id="UP001219525"/>
    </source>
</evidence>
<proteinExistence type="predicted"/>
<feature type="compositionally biased region" description="Polar residues" evidence="1">
    <location>
        <begin position="163"/>
        <end position="174"/>
    </location>
</feature>
<protein>
    <submittedName>
        <fullName evidence="2">Uncharacterized protein</fullName>
    </submittedName>
</protein>
<evidence type="ECO:0000313" key="2">
    <source>
        <dbReference type="EMBL" id="KAJ7226157.1"/>
    </source>
</evidence>
<gene>
    <name evidence="2" type="ORF">GGX14DRAFT_643134</name>
</gene>
<name>A0AAD7E3C6_9AGAR</name>
<sequence length="245" mass="26352">MISRPLVDRITGWAVPSPFWVIEFRSPNERCGLEKRPKCQKKVPESAPLIWRAEIYYQNGDGTAQSVKQVTALHQSINMLALCGLDVTKLFLAESVAVNLGLSKAASSGVKQPQKTINELRTSIRSTGSSSSPKLFSPKVENEWELGSPAIESGVPDGGRSGAQINNARPTSALSRDLGGKSGQSAMLFASSHAQIHITQDNSTASDQVIGVYIHIKDKRYGTVDSNSGIRSLVLPSTMGAPYCP</sequence>
<dbReference type="AlphaFoldDB" id="A0AAD7E3C6"/>
<comment type="caution">
    <text evidence="2">The sequence shown here is derived from an EMBL/GenBank/DDBJ whole genome shotgun (WGS) entry which is preliminary data.</text>
</comment>
<organism evidence="2 3">
    <name type="scientific">Mycena pura</name>
    <dbReference type="NCBI Taxonomy" id="153505"/>
    <lineage>
        <taxon>Eukaryota</taxon>
        <taxon>Fungi</taxon>
        <taxon>Dikarya</taxon>
        <taxon>Basidiomycota</taxon>
        <taxon>Agaricomycotina</taxon>
        <taxon>Agaricomycetes</taxon>
        <taxon>Agaricomycetidae</taxon>
        <taxon>Agaricales</taxon>
        <taxon>Marasmiineae</taxon>
        <taxon>Mycenaceae</taxon>
        <taxon>Mycena</taxon>
    </lineage>
</organism>
<evidence type="ECO:0000256" key="1">
    <source>
        <dbReference type="SAM" id="MobiDB-lite"/>
    </source>
</evidence>
<reference evidence="2" key="1">
    <citation type="submission" date="2023-03" db="EMBL/GenBank/DDBJ databases">
        <title>Massive genome expansion in bonnet fungi (Mycena s.s.) driven by repeated elements and novel gene families across ecological guilds.</title>
        <authorList>
            <consortium name="Lawrence Berkeley National Laboratory"/>
            <person name="Harder C.B."/>
            <person name="Miyauchi S."/>
            <person name="Viragh M."/>
            <person name="Kuo A."/>
            <person name="Thoen E."/>
            <person name="Andreopoulos B."/>
            <person name="Lu D."/>
            <person name="Skrede I."/>
            <person name="Drula E."/>
            <person name="Henrissat B."/>
            <person name="Morin E."/>
            <person name="Kohler A."/>
            <person name="Barry K."/>
            <person name="LaButti K."/>
            <person name="Morin E."/>
            <person name="Salamov A."/>
            <person name="Lipzen A."/>
            <person name="Mereny Z."/>
            <person name="Hegedus B."/>
            <person name="Baldrian P."/>
            <person name="Stursova M."/>
            <person name="Weitz H."/>
            <person name="Taylor A."/>
            <person name="Grigoriev I.V."/>
            <person name="Nagy L.G."/>
            <person name="Martin F."/>
            <person name="Kauserud H."/>
        </authorList>
    </citation>
    <scope>NUCLEOTIDE SEQUENCE</scope>
    <source>
        <strain evidence="2">9144</strain>
    </source>
</reference>
<dbReference type="EMBL" id="JARJCW010000004">
    <property type="protein sequence ID" value="KAJ7226157.1"/>
    <property type="molecule type" value="Genomic_DNA"/>
</dbReference>
<accession>A0AAD7E3C6</accession>
<keyword evidence="3" id="KW-1185">Reference proteome</keyword>
<feature type="region of interest" description="Disordered" evidence="1">
    <location>
        <begin position="149"/>
        <end position="179"/>
    </location>
</feature>